<dbReference type="SUPFAM" id="SSF53335">
    <property type="entry name" value="S-adenosyl-L-methionine-dependent methyltransferases"/>
    <property type="match status" value="1"/>
</dbReference>
<dbReference type="GO" id="GO:0005737">
    <property type="term" value="C:cytoplasm"/>
    <property type="evidence" value="ECO:0007669"/>
    <property type="project" value="TreeGrafter"/>
</dbReference>
<dbReference type="GO" id="GO:0003677">
    <property type="term" value="F:DNA binding"/>
    <property type="evidence" value="ECO:0007669"/>
    <property type="project" value="InterPro"/>
</dbReference>
<evidence type="ECO:0000256" key="4">
    <source>
        <dbReference type="RuleBase" id="RU362026"/>
    </source>
</evidence>
<dbReference type="InterPro" id="IPR001091">
    <property type="entry name" value="RM_Methyltransferase"/>
</dbReference>
<organism evidence="7 8">
    <name type="scientific">Paraburkholderia monticola</name>
    <dbReference type="NCBI Taxonomy" id="1399968"/>
    <lineage>
        <taxon>Bacteria</taxon>
        <taxon>Pseudomonadati</taxon>
        <taxon>Pseudomonadota</taxon>
        <taxon>Betaproteobacteria</taxon>
        <taxon>Burkholderiales</taxon>
        <taxon>Burkholderiaceae</taxon>
        <taxon>Paraburkholderia</taxon>
    </lineage>
</organism>
<comment type="caution">
    <text evidence="7">The sequence shown here is derived from an EMBL/GenBank/DDBJ whole genome shotgun (WGS) entry which is preliminary data.</text>
</comment>
<dbReference type="InterPro" id="IPR002941">
    <property type="entry name" value="DNA_methylase_N4/N6"/>
</dbReference>
<keyword evidence="2 7" id="KW-0489">Methyltransferase</keyword>
<dbReference type="PANTHER" id="PTHR13370:SF3">
    <property type="entry name" value="TRNA (GUANINE(10)-N2)-METHYLTRANSFERASE HOMOLOG"/>
    <property type="match status" value="1"/>
</dbReference>
<dbReference type="Proteomes" id="UP000075613">
    <property type="component" value="Unassembled WGS sequence"/>
</dbReference>
<proteinExistence type="inferred from homology"/>
<feature type="region of interest" description="Disordered" evidence="5">
    <location>
        <begin position="1"/>
        <end position="25"/>
    </location>
</feature>
<dbReference type="OrthoDB" id="9816043at2"/>
<dbReference type="RefSeq" id="WP_062128212.1">
    <property type="nucleotide sequence ID" value="NZ_LRBG01000009.1"/>
</dbReference>
<evidence type="ECO:0000256" key="3">
    <source>
        <dbReference type="ARBA" id="ARBA00022679"/>
    </source>
</evidence>
<dbReference type="GO" id="GO:0032259">
    <property type="term" value="P:methylation"/>
    <property type="evidence" value="ECO:0007669"/>
    <property type="project" value="UniProtKB-KW"/>
</dbReference>
<feature type="compositionally biased region" description="Low complexity" evidence="5">
    <location>
        <begin position="15"/>
        <end position="25"/>
    </location>
</feature>
<dbReference type="InterPro" id="IPR002052">
    <property type="entry name" value="DNA_methylase_N6_adenine_CS"/>
</dbReference>
<evidence type="ECO:0000313" key="8">
    <source>
        <dbReference type="Proteomes" id="UP000075613"/>
    </source>
</evidence>
<dbReference type="PROSITE" id="PS00092">
    <property type="entry name" value="N6_MTASE"/>
    <property type="match status" value="1"/>
</dbReference>
<feature type="domain" description="DNA methylase N-4/N-6" evidence="6">
    <location>
        <begin position="62"/>
        <end position="281"/>
    </location>
</feature>
<evidence type="ECO:0000256" key="1">
    <source>
        <dbReference type="ARBA" id="ARBA00006594"/>
    </source>
</evidence>
<feature type="region of interest" description="Disordered" evidence="5">
    <location>
        <begin position="290"/>
        <end position="309"/>
    </location>
</feature>
<evidence type="ECO:0000259" key="6">
    <source>
        <dbReference type="Pfam" id="PF01555"/>
    </source>
</evidence>
<evidence type="ECO:0000256" key="2">
    <source>
        <dbReference type="ARBA" id="ARBA00022603"/>
    </source>
</evidence>
<gene>
    <name evidence="7" type="ORF">CI15_12595</name>
</gene>
<comment type="similarity">
    <text evidence="1 4">Belongs to the N(4)/N(6)-methyltransferase family.</text>
</comment>
<reference evidence="7 8" key="1">
    <citation type="journal article" date="2015" name="Int. J. Syst. Evol. Microbiol.">
        <title>Burkholderia monticola sp. nov., isolated from mountain soil.</title>
        <authorList>
            <person name="Baek I."/>
            <person name="Seo B."/>
            <person name="Lee I."/>
            <person name="Yi H."/>
            <person name="Chun J."/>
        </authorList>
    </citation>
    <scope>NUCLEOTIDE SEQUENCE [LARGE SCALE GENOMIC DNA]</scope>
    <source>
        <strain evidence="7 8">JC2948</strain>
    </source>
</reference>
<keyword evidence="8" id="KW-1185">Reference proteome</keyword>
<dbReference type="InterPro" id="IPR029063">
    <property type="entry name" value="SAM-dependent_MTases_sf"/>
</dbReference>
<dbReference type="AlphaFoldDB" id="A0A149PTD5"/>
<evidence type="ECO:0000256" key="5">
    <source>
        <dbReference type="SAM" id="MobiDB-lite"/>
    </source>
</evidence>
<dbReference type="EMBL" id="LRBG01000009">
    <property type="protein sequence ID" value="KXU88335.1"/>
    <property type="molecule type" value="Genomic_DNA"/>
</dbReference>
<dbReference type="Pfam" id="PF01555">
    <property type="entry name" value="N6_N4_Mtase"/>
    <property type="match status" value="1"/>
</dbReference>
<dbReference type="GO" id="GO:0008170">
    <property type="term" value="F:N-methyltransferase activity"/>
    <property type="evidence" value="ECO:0007669"/>
    <property type="project" value="InterPro"/>
</dbReference>
<evidence type="ECO:0000313" key="7">
    <source>
        <dbReference type="EMBL" id="KXU88335.1"/>
    </source>
</evidence>
<protein>
    <recommendedName>
        <fullName evidence="4">Methyltransferase</fullName>
        <ecNumber evidence="4">2.1.1.-</ecNumber>
    </recommendedName>
</protein>
<dbReference type="STRING" id="1399968.CI15_12595"/>
<accession>A0A149PTD5</accession>
<name>A0A149PTD5_9BURK</name>
<dbReference type="PANTHER" id="PTHR13370">
    <property type="entry name" value="RNA METHYLASE-RELATED"/>
    <property type="match status" value="1"/>
</dbReference>
<dbReference type="EC" id="2.1.1.-" evidence="4"/>
<sequence length="309" mass="34528">MRDEFDEPQPAIETANPGAEGSAPAASAAAAPAPLVAQVPAGIQLLNRDFLTDVANIPDGSIDLIVCDPPYGLGKDYGNDSDMRTGEEFLDWTRGWLELAVPKLKPTGSFYIFCTWQYAPEIFSFLKTKLMMVNEIIWDRRVPSMGGTTRRFTSVHDNIGFFAVSKDYFFDLDPVRIPYDAVTKKARSRKLFEGSKWLELGYNPKDVWSISRLHRQHAERVAHPTQKPLEIVERMVLSSCPKGGRVLDPFMGSGTTAVACVRHQREFVGYEINESYCAIARERVSVAATPAAPRRTRTKPKVQQSTEVQ</sequence>
<dbReference type="PRINTS" id="PR00508">
    <property type="entry name" value="S21N4MTFRASE"/>
</dbReference>
<dbReference type="Gene3D" id="3.40.50.150">
    <property type="entry name" value="Vaccinia Virus protein VP39"/>
    <property type="match status" value="1"/>
</dbReference>
<keyword evidence="3" id="KW-0808">Transferase</keyword>